<keyword evidence="3" id="KW-1185">Reference proteome</keyword>
<dbReference type="Gene3D" id="1.10.10.10">
    <property type="entry name" value="Winged helix-like DNA-binding domain superfamily/Winged helix DNA-binding domain"/>
    <property type="match status" value="1"/>
</dbReference>
<dbReference type="Pfam" id="PF24035">
    <property type="entry name" value="DUF7344"/>
    <property type="match status" value="1"/>
</dbReference>
<organism evidence="2 3">
    <name type="scientific">Halovivax cerinus</name>
    <dbReference type="NCBI Taxonomy" id="1487865"/>
    <lineage>
        <taxon>Archaea</taxon>
        <taxon>Methanobacteriati</taxon>
        <taxon>Methanobacteriota</taxon>
        <taxon>Stenosarchaea group</taxon>
        <taxon>Halobacteria</taxon>
        <taxon>Halobacteriales</taxon>
        <taxon>Natrialbaceae</taxon>
        <taxon>Halovivax</taxon>
    </lineage>
</organism>
<name>A0ABD5NLR4_9EURY</name>
<comment type="caution">
    <text evidence="2">The sequence shown here is derived from an EMBL/GenBank/DDBJ whole genome shotgun (WGS) entry which is preliminary data.</text>
</comment>
<dbReference type="EMBL" id="JBHSAQ010000002">
    <property type="protein sequence ID" value="MFC3957958.1"/>
    <property type="molecule type" value="Genomic_DNA"/>
</dbReference>
<dbReference type="InterPro" id="IPR036388">
    <property type="entry name" value="WH-like_DNA-bd_sf"/>
</dbReference>
<dbReference type="RefSeq" id="WP_256530647.1">
    <property type="nucleotide sequence ID" value="NZ_CP101824.1"/>
</dbReference>
<protein>
    <recommendedName>
        <fullName evidence="1">DUF7344 domain-containing protein</fullName>
    </recommendedName>
</protein>
<sequence length="129" mass="13943">MTASRERPSAEYDAILEACRHPVRRVVLATLLAHCGSITLTELAASIETNAAGVTGDHPRRLSDADDRTPSTLLLTLHHTHLPKLAEAGLVEYDAERRVAEPTAEFDRVRPLMSTIVAADPTLEAPIVG</sequence>
<evidence type="ECO:0000313" key="2">
    <source>
        <dbReference type="EMBL" id="MFC3957958.1"/>
    </source>
</evidence>
<evidence type="ECO:0000259" key="1">
    <source>
        <dbReference type="Pfam" id="PF24035"/>
    </source>
</evidence>
<accession>A0ABD5NLR4</accession>
<feature type="domain" description="DUF7344" evidence="1">
    <location>
        <begin position="20"/>
        <end position="100"/>
    </location>
</feature>
<proteinExistence type="predicted"/>
<dbReference type="Proteomes" id="UP001595846">
    <property type="component" value="Unassembled WGS sequence"/>
</dbReference>
<evidence type="ECO:0000313" key="3">
    <source>
        <dbReference type="Proteomes" id="UP001595846"/>
    </source>
</evidence>
<reference evidence="2 3" key="1">
    <citation type="journal article" date="2019" name="Int. J. Syst. Evol. Microbiol.">
        <title>The Global Catalogue of Microorganisms (GCM) 10K type strain sequencing project: providing services to taxonomists for standard genome sequencing and annotation.</title>
        <authorList>
            <consortium name="The Broad Institute Genomics Platform"/>
            <consortium name="The Broad Institute Genome Sequencing Center for Infectious Disease"/>
            <person name="Wu L."/>
            <person name="Ma J."/>
        </authorList>
    </citation>
    <scope>NUCLEOTIDE SEQUENCE [LARGE SCALE GENOMIC DNA]</scope>
    <source>
        <strain evidence="2 3">IBRC-M 10256</strain>
    </source>
</reference>
<dbReference type="GeneID" id="73903339"/>
<gene>
    <name evidence="2" type="ORF">ACFOUR_06175</name>
</gene>
<dbReference type="InterPro" id="IPR055768">
    <property type="entry name" value="DUF7344"/>
</dbReference>
<dbReference type="AlphaFoldDB" id="A0ABD5NLR4"/>